<dbReference type="InterPro" id="IPR020583">
    <property type="entry name" value="Inositol_monoP_metal-BS"/>
</dbReference>
<dbReference type="InterPro" id="IPR020550">
    <property type="entry name" value="Inositol_monophosphatase_CS"/>
</dbReference>
<proteinExistence type="inferred from homology"/>
<evidence type="ECO:0000313" key="6">
    <source>
        <dbReference type="EMBL" id="PWB94078.1"/>
    </source>
</evidence>
<keyword evidence="8" id="KW-1185">Reference proteome</keyword>
<accession>A0A2U1SR40</accession>
<dbReference type="EMBL" id="PUIV01000012">
    <property type="protein sequence ID" value="PWB94078.1"/>
    <property type="molecule type" value="Genomic_DNA"/>
</dbReference>
<gene>
    <name evidence="6" type="ORF">C5689_10000</name>
    <name evidence="7" type="ORF">FM996_12245</name>
</gene>
<dbReference type="RefSeq" id="WP_108917136.1">
    <property type="nucleotide sequence ID" value="NZ_BGJY01000002.1"/>
</dbReference>
<dbReference type="GO" id="GO:0008934">
    <property type="term" value="F:inositol monophosphate 1-phosphatase activity"/>
    <property type="evidence" value="ECO:0007669"/>
    <property type="project" value="TreeGrafter"/>
</dbReference>
<evidence type="ECO:0000256" key="1">
    <source>
        <dbReference type="ARBA" id="ARBA00009759"/>
    </source>
</evidence>
<protein>
    <submittedName>
        <fullName evidence="6">3'(2'),5'-bisphosphate nucleotidase CysQ</fullName>
    </submittedName>
</protein>
<evidence type="ECO:0000256" key="2">
    <source>
        <dbReference type="ARBA" id="ARBA00022723"/>
    </source>
</evidence>
<evidence type="ECO:0000313" key="8">
    <source>
        <dbReference type="Proteomes" id="UP000245137"/>
    </source>
</evidence>
<sequence>MADNSNDLAPTELAARLPLLEAVARRAGEIAMGFFRPGARTSAAVSYKDGGSPVTEADLAVDRFLQEAASALFPDAGWLSEETADNKERLLRPRLLVVDPIDGTQAFLRGDLRWAVSIALIEEGRPTLGVIHAPALEWTFAAAAGHGAALNGAPIRVSERAILAGARLEAPRGLSARFADSEYKLAVQDRTPSLALRVADVAAGRNDLTIASADSKDWDIAAADVILTEAGGVLSELEGLPLRYNRPQLRRDMLVAAPQSIFPESLALARAVSKGVI</sequence>
<evidence type="ECO:0000256" key="4">
    <source>
        <dbReference type="ARBA" id="ARBA00022842"/>
    </source>
</evidence>
<comment type="similarity">
    <text evidence="1">Belongs to the inositol monophosphatase superfamily.</text>
</comment>
<dbReference type="PRINTS" id="PR00377">
    <property type="entry name" value="IMPHPHTASES"/>
</dbReference>
<dbReference type="Pfam" id="PF00459">
    <property type="entry name" value="Inositol_P"/>
    <property type="match status" value="1"/>
</dbReference>
<feature type="binding site" evidence="5">
    <location>
        <position position="99"/>
    </location>
    <ligand>
        <name>Mg(2+)</name>
        <dbReference type="ChEBI" id="CHEBI:18420"/>
        <label>1</label>
        <note>catalytic</note>
    </ligand>
</feature>
<dbReference type="GO" id="GO:0046872">
    <property type="term" value="F:metal ion binding"/>
    <property type="evidence" value="ECO:0007669"/>
    <property type="project" value="UniProtKB-KW"/>
</dbReference>
<feature type="binding site" evidence="5">
    <location>
        <position position="102"/>
    </location>
    <ligand>
        <name>Mg(2+)</name>
        <dbReference type="ChEBI" id="CHEBI:18420"/>
        <label>1</label>
        <note>catalytic</note>
    </ligand>
</feature>
<dbReference type="GO" id="GO:0007165">
    <property type="term" value="P:signal transduction"/>
    <property type="evidence" value="ECO:0007669"/>
    <property type="project" value="TreeGrafter"/>
</dbReference>
<evidence type="ECO:0000256" key="5">
    <source>
        <dbReference type="PIRSR" id="PIRSR600760-2"/>
    </source>
</evidence>
<dbReference type="OrthoDB" id="9785695at2"/>
<dbReference type="AlphaFoldDB" id="A0A2U1SR40"/>
<keyword evidence="4 5" id="KW-0460">Magnesium</keyword>
<dbReference type="PROSITE" id="PS00629">
    <property type="entry name" value="IMP_1"/>
    <property type="match status" value="1"/>
</dbReference>
<feature type="binding site" evidence="5">
    <location>
        <position position="81"/>
    </location>
    <ligand>
        <name>Mg(2+)</name>
        <dbReference type="ChEBI" id="CHEBI:18420"/>
        <label>1</label>
        <note>catalytic</note>
    </ligand>
</feature>
<keyword evidence="2 5" id="KW-0479">Metal-binding</keyword>
<comment type="cofactor">
    <cofactor evidence="5">
        <name>Mg(2+)</name>
        <dbReference type="ChEBI" id="CHEBI:18420"/>
    </cofactor>
</comment>
<dbReference type="Gene3D" id="3.30.540.10">
    <property type="entry name" value="Fructose-1,6-Bisphosphatase, subunit A, domain 1"/>
    <property type="match status" value="1"/>
</dbReference>
<evidence type="ECO:0000256" key="3">
    <source>
        <dbReference type="ARBA" id="ARBA00022801"/>
    </source>
</evidence>
<reference evidence="7 9" key="3">
    <citation type="submission" date="2019-07" db="EMBL/GenBank/DDBJ databases">
        <title>Ln-dependent methylotrophs.</title>
        <authorList>
            <person name="Tani A."/>
        </authorList>
    </citation>
    <scope>NUCLEOTIDE SEQUENCE [LARGE SCALE GENOMIC DNA]</scope>
    <source>
        <strain evidence="7 9">SM89A</strain>
    </source>
</reference>
<dbReference type="PANTHER" id="PTHR20854">
    <property type="entry name" value="INOSITOL MONOPHOSPHATASE"/>
    <property type="match status" value="1"/>
</dbReference>
<dbReference type="EMBL" id="VJMF01000046">
    <property type="protein sequence ID" value="TRL32481.1"/>
    <property type="molecule type" value="Genomic_DNA"/>
</dbReference>
<comment type="caution">
    <text evidence="6">The sequence shown here is derived from an EMBL/GenBank/DDBJ whole genome shotgun (WGS) entry which is preliminary data.</text>
</comment>
<feature type="binding site" evidence="5">
    <location>
        <position position="219"/>
    </location>
    <ligand>
        <name>Mg(2+)</name>
        <dbReference type="ChEBI" id="CHEBI:18420"/>
        <label>1</label>
        <note>catalytic</note>
    </ligand>
</feature>
<dbReference type="GO" id="GO:0006020">
    <property type="term" value="P:inositol metabolic process"/>
    <property type="evidence" value="ECO:0007669"/>
    <property type="project" value="TreeGrafter"/>
</dbReference>
<dbReference type="SUPFAM" id="SSF56655">
    <property type="entry name" value="Carbohydrate phosphatase"/>
    <property type="match status" value="1"/>
</dbReference>
<dbReference type="Proteomes" id="UP000245137">
    <property type="component" value="Unassembled WGS sequence"/>
</dbReference>
<organism evidence="6 8">
    <name type="scientific">Methylosinus sporium</name>
    <dbReference type="NCBI Taxonomy" id="428"/>
    <lineage>
        <taxon>Bacteria</taxon>
        <taxon>Pseudomonadati</taxon>
        <taxon>Pseudomonadota</taxon>
        <taxon>Alphaproteobacteria</taxon>
        <taxon>Hyphomicrobiales</taxon>
        <taxon>Methylocystaceae</taxon>
        <taxon>Methylosinus</taxon>
    </lineage>
</organism>
<dbReference type="PROSITE" id="PS00630">
    <property type="entry name" value="IMP_2"/>
    <property type="match status" value="1"/>
</dbReference>
<evidence type="ECO:0000313" key="7">
    <source>
        <dbReference type="EMBL" id="TRL32481.1"/>
    </source>
</evidence>
<name>A0A2U1SR40_METSR</name>
<keyword evidence="3" id="KW-0378">Hydrolase</keyword>
<dbReference type="PANTHER" id="PTHR20854:SF4">
    <property type="entry name" value="INOSITOL-1-MONOPHOSPHATASE-RELATED"/>
    <property type="match status" value="1"/>
</dbReference>
<dbReference type="GO" id="GO:0046854">
    <property type="term" value="P:phosphatidylinositol phosphate biosynthetic process"/>
    <property type="evidence" value="ECO:0007669"/>
    <property type="project" value="InterPro"/>
</dbReference>
<dbReference type="Gene3D" id="3.40.190.80">
    <property type="match status" value="1"/>
</dbReference>
<reference evidence="6" key="2">
    <citation type="submission" date="2018-02" db="EMBL/GenBank/DDBJ databases">
        <authorList>
            <person name="Cohen D.B."/>
            <person name="Kent A.D."/>
        </authorList>
    </citation>
    <scope>NUCLEOTIDE SEQUENCE</scope>
    <source>
        <strain evidence="6">DSM 17706</strain>
    </source>
</reference>
<evidence type="ECO:0000313" key="9">
    <source>
        <dbReference type="Proteomes" id="UP000316781"/>
    </source>
</evidence>
<dbReference type="CDD" id="cd01638">
    <property type="entry name" value="CysQ"/>
    <property type="match status" value="1"/>
</dbReference>
<dbReference type="Proteomes" id="UP000316781">
    <property type="component" value="Unassembled WGS sequence"/>
</dbReference>
<reference evidence="6 8" key="1">
    <citation type="journal article" date="2018" name="Appl. Microbiol. Biotechnol.">
        <title>Co-cultivation of the strictly anaerobic methanogen Methanosarcina barkeri with aerobic methanotrophs in an oxygen-limited membrane bioreactor.</title>
        <authorList>
            <person name="In 't Zandt M.H."/>
            <person name="van den Bosch T.J.M."/>
            <person name="Rijkers R."/>
            <person name="van Kessel M.A.H.J."/>
            <person name="Jetten M.S.M."/>
            <person name="Welte C.U."/>
        </authorList>
    </citation>
    <scope>NUCLEOTIDE SEQUENCE [LARGE SCALE GENOMIC DNA]</scope>
    <source>
        <strain evidence="6 8">DSM 17706</strain>
    </source>
</reference>
<feature type="binding site" evidence="5">
    <location>
        <position position="101"/>
    </location>
    <ligand>
        <name>Mg(2+)</name>
        <dbReference type="ChEBI" id="CHEBI:18420"/>
        <label>1</label>
        <note>catalytic</note>
    </ligand>
</feature>
<dbReference type="InterPro" id="IPR000760">
    <property type="entry name" value="Inositol_monophosphatase-like"/>
</dbReference>